<dbReference type="Proteomes" id="UP000672602">
    <property type="component" value="Unassembled WGS sequence"/>
</dbReference>
<feature type="domain" description="Lipoyl-binding" evidence="11">
    <location>
        <begin position="74"/>
        <end position="150"/>
    </location>
</feature>
<dbReference type="PROSITE" id="PS00188">
    <property type="entry name" value="BIOTIN"/>
    <property type="match status" value="1"/>
</dbReference>
<keyword evidence="6 9" id="KW-0443">Lipid metabolism</keyword>
<keyword evidence="8 9" id="KW-0092">Biotin</keyword>
<evidence type="ECO:0000256" key="1">
    <source>
        <dbReference type="ARBA" id="ARBA00003761"/>
    </source>
</evidence>
<dbReference type="AlphaFoldDB" id="A0A8J7SIX5"/>
<dbReference type="InterPro" id="IPR000089">
    <property type="entry name" value="Biotin_lipoyl"/>
</dbReference>
<evidence type="ECO:0000256" key="5">
    <source>
        <dbReference type="ARBA" id="ARBA00022832"/>
    </source>
</evidence>
<evidence type="ECO:0000313" key="13">
    <source>
        <dbReference type="Proteomes" id="UP000672602"/>
    </source>
</evidence>
<dbReference type="UniPathway" id="UPA00094"/>
<evidence type="ECO:0000256" key="3">
    <source>
        <dbReference type="ARBA" id="ARBA00017562"/>
    </source>
</evidence>
<reference evidence="12" key="1">
    <citation type="submission" date="2021-04" db="EMBL/GenBank/DDBJ databases">
        <authorList>
            <person name="Zhang D.-C."/>
        </authorList>
    </citation>
    <scope>NUCLEOTIDE SEQUENCE</scope>
    <source>
        <strain evidence="12">CGMCC 1.15697</strain>
    </source>
</reference>
<evidence type="ECO:0000256" key="10">
    <source>
        <dbReference type="SAM" id="MobiDB-lite"/>
    </source>
</evidence>
<dbReference type="NCBIfam" id="TIGR00531">
    <property type="entry name" value="BCCP"/>
    <property type="match status" value="1"/>
</dbReference>
<gene>
    <name evidence="12" type="primary">accB</name>
    <name evidence="12" type="ORF">KAJ83_10040</name>
</gene>
<accession>A0A8J7SIX5</accession>
<keyword evidence="13" id="KW-1185">Reference proteome</keyword>
<dbReference type="SUPFAM" id="SSF51230">
    <property type="entry name" value="Single hybrid motif"/>
    <property type="match status" value="1"/>
</dbReference>
<keyword evidence="4 9" id="KW-0444">Lipid biosynthesis</keyword>
<dbReference type="PANTHER" id="PTHR45266">
    <property type="entry name" value="OXALOACETATE DECARBOXYLASE ALPHA CHAIN"/>
    <property type="match status" value="1"/>
</dbReference>
<dbReference type="EMBL" id="JAGMWN010000004">
    <property type="protein sequence ID" value="MBP5857348.1"/>
    <property type="molecule type" value="Genomic_DNA"/>
</dbReference>
<keyword evidence="5 9" id="KW-0276">Fatty acid metabolism</keyword>
<evidence type="ECO:0000259" key="11">
    <source>
        <dbReference type="PROSITE" id="PS50968"/>
    </source>
</evidence>
<comment type="function">
    <text evidence="1 9">This protein is a component of the acetyl coenzyme A carboxylase complex; first, biotin carboxylase catalyzes the carboxylation of the carrier protein and then the transcarboxylase transfers the carboxyl group to form malonyl-CoA.</text>
</comment>
<dbReference type="GO" id="GO:0006633">
    <property type="term" value="P:fatty acid biosynthetic process"/>
    <property type="evidence" value="ECO:0007669"/>
    <property type="project" value="UniProtKB-UniPathway"/>
</dbReference>
<dbReference type="InterPro" id="IPR001249">
    <property type="entry name" value="AcCoA_biotinCC"/>
</dbReference>
<sequence length="150" mass="15337">MPKLTVDADLIGKLADLMEEKALTELELAEGDHKLKLSRQQAGLAAPMPMVAPAAGPIPGGGDTGGGADKAAHPGAVPSPMVGTAYLAPQPGADNFVTPGDMVKEGQTLLIIEAMKVMNPIPAPKGGKVKEVLVTDGQPVEFGEPLVILE</sequence>
<organism evidence="12 13">
    <name type="scientific">Marivibrio halodurans</name>
    <dbReference type="NCBI Taxonomy" id="2039722"/>
    <lineage>
        <taxon>Bacteria</taxon>
        <taxon>Pseudomonadati</taxon>
        <taxon>Pseudomonadota</taxon>
        <taxon>Alphaproteobacteria</taxon>
        <taxon>Rhodospirillales</taxon>
        <taxon>Rhodospirillaceae</taxon>
        <taxon>Marivibrio</taxon>
    </lineage>
</organism>
<keyword evidence="7 9" id="KW-0275">Fatty acid biosynthesis</keyword>
<name>A0A8J7SIX5_9PROT</name>
<dbReference type="FunFam" id="2.40.50.100:FF:000003">
    <property type="entry name" value="Acetyl-CoA carboxylase biotin carboxyl carrier protein"/>
    <property type="match status" value="1"/>
</dbReference>
<dbReference type="InterPro" id="IPR011053">
    <property type="entry name" value="Single_hybrid_motif"/>
</dbReference>
<evidence type="ECO:0000256" key="9">
    <source>
        <dbReference type="RuleBase" id="RU364072"/>
    </source>
</evidence>
<evidence type="ECO:0000256" key="8">
    <source>
        <dbReference type="ARBA" id="ARBA00023267"/>
    </source>
</evidence>
<dbReference type="Pfam" id="PF00364">
    <property type="entry name" value="Biotin_lipoyl"/>
    <property type="match status" value="1"/>
</dbReference>
<feature type="compositionally biased region" description="Gly residues" evidence="10">
    <location>
        <begin position="58"/>
        <end position="68"/>
    </location>
</feature>
<comment type="caution">
    <text evidence="12">The sequence shown here is derived from an EMBL/GenBank/DDBJ whole genome shotgun (WGS) entry which is preliminary data.</text>
</comment>
<dbReference type="InterPro" id="IPR050709">
    <property type="entry name" value="Biotin_Carboxyl_Carrier/Decarb"/>
</dbReference>
<dbReference type="PRINTS" id="PR01071">
    <property type="entry name" value="ACOABIOTINCC"/>
</dbReference>
<comment type="pathway">
    <text evidence="2 9">Lipid metabolism; fatty acid biosynthesis.</text>
</comment>
<dbReference type="InterPro" id="IPR001882">
    <property type="entry name" value="Biotin_BS"/>
</dbReference>
<proteinExistence type="predicted"/>
<keyword evidence="12" id="KW-0436">Ligase</keyword>
<evidence type="ECO:0000256" key="7">
    <source>
        <dbReference type="ARBA" id="ARBA00023160"/>
    </source>
</evidence>
<dbReference type="CDD" id="cd06850">
    <property type="entry name" value="biotinyl_domain"/>
    <property type="match status" value="1"/>
</dbReference>
<evidence type="ECO:0000256" key="4">
    <source>
        <dbReference type="ARBA" id="ARBA00022516"/>
    </source>
</evidence>
<evidence type="ECO:0000256" key="6">
    <source>
        <dbReference type="ARBA" id="ARBA00023098"/>
    </source>
</evidence>
<dbReference type="PANTHER" id="PTHR45266:SF3">
    <property type="entry name" value="OXALOACETATE DECARBOXYLASE ALPHA CHAIN"/>
    <property type="match status" value="1"/>
</dbReference>
<evidence type="ECO:0000256" key="2">
    <source>
        <dbReference type="ARBA" id="ARBA00005194"/>
    </source>
</evidence>
<feature type="region of interest" description="Disordered" evidence="10">
    <location>
        <begin position="50"/>
        <end position="76"/>
    </location>
</feature>
<protein>
    <recommendedName>
        <fullName evidence="3 9">Biotin carboxyl carrier protein of acetyl-CoA carboxylase</fullName>
    </recommendedName>
</protein>
<dbReference type="PROSITE" id="PS50968">
    <property type="entry name" value="BIOTINYL_LIPOYL"/>
    <property type="match status" value="1"/>
</dbReference>
<dbReference type="RefSeq" id="WP_210681935.1">
    <property type="nucleotide sequence ID" value="NZ_JAGMWN010000004.1"/>
</dbReference>
<dbReference type="Gene3D" id="2.40.50.100">
    <property type="match status" value="1"/>
</dbReference>
<dbReference type="GO" id="GO:0009317">
    <property type="term" value="C:acetyl-CoA carboxylase complex"/>
    <property type="evidence" value="ECO:0007669"/>
    <property type="project" value="InterPro"/>
</dbReference>
<dbReference type="GO" id="GO:0003989">
    <property type="term" value="F:acetyl-CoA carboxylase activity"/>
    <property type="evidence" value="ECO:0007669"/>
    <property type="project" value="InterPro"/>
</dbReference>
<evidence type="ECO:0000313" key="12">
    <source>
        <dbReference type="EMBL" id="MBP5857348.1"/>
    </source>
</evidence>